<dbReference type="Proteomes" id="UP000624709">
    <property type="component" value="Unassembled WGS sequence"/>
</dbReference>
<proteinExistence type="predicted"/>
<accession>A0ABQ4B3L4</accession>
<feature type="region of interest" description="Disordered" evidence="1">
    <location>
        <begin position="32"/>
        <end position="73"/>
    </location>
</feature>
<sequence length="241" mass="25825">MIFGGVAGLILAGGLIVLLVILFGSESNPFRERASAPTDVRPPLAQACPAPTSSASAPATEAPVVPPPATGARTVDEEAGISYRKYPAPWLTWTDVWRAGTLQVPYRVGQHFVTETYSGGEYHASILSAAIPAADNDAVSLDLECVGRQIAADVRAEYYPQPNTMEPIRDEVTTLGGRPAWVSEFRLRFRADGLTATEEYSAVAVIDVGKPSAAILYVSIPGTHKQFDYVVRDVLNSVRPL</sequence>
<keyword evidence="2" id="KW-1133">Transmembrane helix</keyword>
<name>A0ABQ4B3L4_9ACTN</name>
<protein>
    <submittedName>
        <fullName evidence="3">Uncharacterized protein</fullName>
    </submittedName>
</protein>
<evidence type="ECO:0000313" key="4">
    <source>
        <dbReference type="Proteomes" id="UP000624709"/>
    </source>
</evidence>
<reference evidence="3 4" key="1">
    <citation type="submission" date="2021-01" db="EMBL/GenBank/DDBJ databases">
        <title>Whole genome shotgun sequence of Actinoplanes palleronii NBRC 14916.</title>
        <authorList>
            <person name="Komaki H."/>
            <person name="Tamura T."/>
        </authorList>
    </citation>
    <scope>NUCLEOTIDE SEQUENCE [LARGE SCALE GENOMIC DNA]</scope>
    <source>
        <strain evidence="3 4">NBRC 14916</strain>
    </source>
</reference>
<feature type="transmembrane region" description="Helical" evidence="2">
    <location>
        <begin position="6"/>
        <end position="24"/>
    </location>
</feature>
<keyword evidence="2" id="KW-0812">Transmembrane</keyword>
<keyword evidence="2" id="KW-0472">Membrane</keyword>
<dbReference type="EMBL" id="BOMS01000017">
    <property type="protein sequence ID" value="GIE65267.1"/>
    <property type="molecule type" value="Genomic_DNA"/>
</dbReference>
<evidence type="ECO:0000313" key="3">
    <source>
        <dbReference type="EMBL" id="GIE65267.1"/>
    </source>
</evidence>
<evidence type="ECO:0000256" key="1">
    <source>
        <dbReference type="SAM" id="MobiDB-lite"/>
    </source>
</evidence>
<gene>
    <name evidence="3" type="ORF">Apa02nite_013750</name>
</gene>
<evidence type="ECO:0000256" key="2">
    <source>
        <dbReference type="SAM" id="Phobius"/>
    </source>
</evidence>
<feature type="compositionally biased region" description="Low complexity" evidence="1">
    <location>
        <begin position="45"/>
        <end position="63"/>
    </location>
</feature>
<keyword evidence="4" id="KW-1185">Reference proteome</keyword>
<comment type="caution">
    <text evidence="3">The sequence shown here is derived from an EMBL/GenBank/DDBJ whole genome shotgun (WGS) entry which is preliminary data.</text>
</comment>
<organism evidence="3 4">
    <name type="scientific">Actinoplanes palleronii</name>
    <dbReference type="NCBI Taxonomy" id="113570"/>
    <lineage>
        <taxon>Bacteria</taxon>
        <taxon>Bacillati</taxon>
        <taxon>Actinomycetota</taxon>
        <taxon>Actinomycetes</taxon>
        <taxon>Micromonosporales</taxon>
        <taxon>Micromonosporaceae</taxon>
        <taxon>Actinoplanes</taxon>
    </lineage>
</organism>